<dbReference type="InterPro" id="IPR013655">
    <property type="entry name" value="PAS_fold_3"/>
</dbReference>
<dbReference type="InterPro" id="IPR000700">
    <property type="entry name" value="PAS-assoc_C"/>
</dbReference>
<keyword evidence="5" id="KW-0418">Kinase</keyword>
<evidence type="ECO:0000259" key="8">
    <source>
        <dbReference type="PROSITE" id="PS50112"/>
    </source>
</evidence>
<dbReference type="InterPro" id="IPR036097">
    <property type="entry name" value="HisK_dim/P_sf"/>
</dbReference>
<keyword evidence="4" id="KW-0808">Transferase</keyword>
<feature type="domain" description="PAC" evidence="9">
    <location>
        <begin position="88"/>
        <end position="139"/>
    </location>
</feature>
<dbReference type="CDD" id="cd00130">
    <property type="entry name" value="PAS"/>
    <property type="match status" value="3"/>
</dbReference>
<dbReference type="Gene3D" id="3.30.450.20">
    <property type="entry name" value="PAS domain"/>
    <property type="match status" value="3"/>
</dbReference>
<dbReference type="GO" id="GO:0006355">
    <property type="term" value="P:regulation of DNA-templated transcription"/>
    <property type="evidence" value="ECO:0007669"/>
    <property type="project" value="InterPro"/>
</dbReference>
<dbReference type="SMART" id="SM00086">
    <property type="entry name" value="PAC"/>
    <property type="match status" value="3"/>
</dbReference>
<evidence type="ECO:0000259" key="9">
    <source>
        <dbReference type="PROSITE" id="PS50113"/>
    </source>
</evidence>
<dbReference type="EC" id="2.7.13.3" evidence="2"/>
<proteinExistence type="predicted"/>
<feature type="domain" description="PAS" evidence="8">
    <location>
        <begin position="309"/>
        <end position="379"/>
    </location>
</feature>
<dbReference type="SUPFAM" id="SSF55874">
    <property type="entry name" value="ATPase domain of HSP90 chaperone/DNA topoisomerase II/histidine kinase"/>
    <property type="match status" value="1"/>
</dbReference>
<evidence type="ECO:0000313" key="10">
    <source>
        <dbReference type="EMBL" id="KCZ71453.1"/>
    </source>
</evidence>
<dbReference type="InterPro" id="IPR052162">
    <property type="entry name" value="Sensor_kinase/Photoreceptor"/>
</dbReference>
<dbReference type="InterPro" id="IPR036890">
    <property type="entry name" value="HATPase_C_sf"/>
</dbReference>
<dbReference type="OrthoDB" id="342253at2157"/>
<dbReference type="Pfam" id="PF00512">
    <property type="entry name" value="HisKA"/>
    <property type="match status" value="1"/>
</dbReference>
<feature type="domain" description="PAS" evidence="8">
    <location>
        <begin position="189"/>
        <end position="226"/>
    </location>
</feature>
<dbReference type="EMBL" id="JMIY01000005">
    <property type="protein sequence ID" value="KCZ71453.1"/>
    <property type="molecule type" value="Genomic_DNA"/>
</dbReference>
<protein>
    <recommendedName>
        <fullName evidence="2">histidine kinase</fullName>
        <ecNumber evidence="2">2.7.13.3</ecNumber>
    </recommendedName>
</protein>
<dbReference type="InterPro" id="IPR000014">
    <property type="entry name" value="PAS"/>
</dbReference>
<feature type="coiled-coil region" evidence="6">
    <location>
        <begin position="130"/>
        <end position="182"/>
    </location>
</feature>
<dbReference type="PROSITE" id="PS50113">
    <property type="entry name" value="PAC"/>
    <property type="match status" value="3"/>
</dbReference>
<dbReference type="InterPro" id="IPR004358">
    <property type="entry name" value="Sig_transdc_His_kin-like_C"/>
</dbReference>
<dbReference type="AlphaFoldDB" id="A0A062V4E8"/>
<evidence type="ECO:0000313" key="11">
    <source>
        <dbReference type="Proteomes" id="UP000027153"/>
    </source>
</evidence>
<dbReference type="NCBIfam" id="TIGR00229">
    <property type="entry name" value="sensory_box"/>
    <property type="match status" value="3"/>
</dbReference>
<dbReference type="Pfam" id="PF13426">
    <property type="entry name" value="PAS_9"/>
    <property type="match status" value="1"/>
</dbReference>
<dbReference type="Gene3D" id="1.10.287.130">
    <property type="match status" value="1"/>
</dbReference>
<dbReference type="FunFam" id="3.30.565.10:FF:000006">
    <property type="entry name" value="Sensor histidine kinase WalK"/>
    <property type="match status" value="1"/>
</dbReference>
<dbReference type="Proteomes" id="UP000027153">
    <property type="component" value="Unassembled WGS sequence"/>
</dbReference>
<evidence type="ECO:0000256" key="1">
    <source>
        <dbReference type="ARBA" id="ARBA00000085"/>
    </source>
</evidence>
<dbReference type="InterPro" id="IPR013767">
    <property type="entry name" value="PAS_fold"/>
</dbReference>
<dbReference type="CDD" id="cd00082">
    <property type="entry name" value="HisKA"/>
    <property type="match status" value="1"/>
</dbReference>
<gene>
    <name evidence="10" type="ORF">ANME2D_02183</name>
</gene>
<evidence type="ECO:0000256" key="6">
    <source>
        <dbReference type="SAM" id="Coils"/>
    </source>
</evidence>
<dbReference type="PANTHER" id="PTHR43304">
    <property type="entry name" value="PHYTOCHROME-LIKE PROTEIN CPH1"/>
    <property type="match status" value="1"/>
</dbReference>
<dbReference type="InterPro" id="IPR003594">
    <property type="entry name" value="HATPase_dom"/>
</dbReference>
<organism evidence="10 11">
    <name type="scientific">Candidatus Methanoperedens nitratireducens</name>
    <dbReference type="NCBI Taxonomy" id="1392998"/>
    <lineage>
        <taxon>Archaea</taxon>
        <taxon>Methanobacteriati</taxon>
        <taxon>Methanobacteriota</taxon>
        <taxon>Stenosarchaea group</taxon>
        <taxon>Methanomicrobia</taxon>
        <taxon>Methanosarcinales</taxon>
        <taxon>ANME-2 cluster</taxon>
        <taxon>Candidatus Methanoperedentaceae</taxon>
        <taxon>Candidatus Methanoperedens</taxon>
    </lineage>
</organism>
<dbReference type="Pfam" id="PF02518">
    <property type="entry name" value="HATPase_c"/>
    <property type="match status" value="1"/>
</dbReference>
<dbReference type="Pfam" id="PF00989">
    <property type="entry name" value="PAS"/>
    <property type="match status" value="1"/>
</dbReference>
<evidence type="ECO:0000256" key="5">
    <source>
        <dbReference type="ARBA" id="ARBA00022777"/>
    </source>
</evidence>
<dbReference type="InterPro" id="IPR001610">
    <property type="entry name" value="PAC"/>
</dbReference>
<dbReference type="InterPro" id="IPR035965">
    <property type="entry name" value="PAS-like_dom_sf"/>
</dbReference>
<keyword evidence="3" id="KW-0597">Phosphoprotein</keyword>
<feature type="domain" description="PAC" evidence="9">
    <location>
        <begin position="256"/>
        <end position="308"/>
    </location>
</feature>
<dbReference type="PANTHER" id="PTHR43304:SF1">
    <property type="entry name" value="PAC DOMAIN-CONTAINING PROTEIN"/>
    <property type="match status" value="1"/>
</dbReference>
<dbReference type="SUPFAM" id="SSF55785">
    <property type="entry name" value="PYP-like sensor domain (PAS domain)"/>
    <property type="match status" value="3"/>
</dbReference>
<dbReference type="Gene3D" id="3.30.565.10">
    <property type="entry name" value="Histidine kinase-like ATPase, C-terminal domain"/>
    <property type="match status" value="1"/>
</dbReference>
<feature type="coiled-coil region" evidence="6">
    <location>
        <begin position="419"/>
        <end position="446"/>
    </location>
</feature>
<reference evidence="10 11" key="1">
    <citation type="journal article" date="2013" name="Nature">
        <title>Anaerobic oxidation of methane coupled to nitrate reduction in a novel archaeal lineage.</title>
        <authorList>
            <person name="Haroon M.F."/>
            <person name="Hu S."/>
            <person name="Shi Y."/>
            <person name="Imelfort M."/>
            <person name="Keller J."/>
            <person name="Hugenholtz P."/>
            <person name="Yuan Z."/>
            <person name="Tyson G.W."/>
        </authorList>
    </citation>
    <scope>NUCLEOTIDE SEQUENCE [LARGE SCALE GENOMIC DNA]</scope>
    <source>
        <strain evidence="10 11">ANME-2d</strain>
    </source>
</reference>
<evidence type="ECO:0000256" key="2">
    <source>
        <dbReference type="ARBA" id="ARBA00012438"/>
    </source>
</evidence>
<dbReference type="PROSITE" id="PS50112">
    <property type="entry name" value="PAS"/>
    <property type="match status" value="3"/>
</dbReference>
<name>A0A062V4E8_9EURY</name>
<dbReference type="SMART" id="SM00387">
    <property type="entry name" value="HATPase_c"/>
    <property type="match status" value="1"/>
</dbReference>
<keyword evidence="6" id="KW-0175">Coiled coil</keyword>
<comment type="catalytic activity">
    <reaction evidence="1">
        <text>ATP + protein L-histidine = ADP + protein N-phospho-L-histidine.</text>
        <dbReference type="EC" id="2.7.13.3"/>
    </reaction>
</comment>
<keyword evidence="11" id="KW-1185">Reference proteome</keyword>
<dbReference type="GO" id="GO:0000155">
    <property type="term" value="F:phosphorelay sensor kinase activity"/>
    <property type="evidence" value="ECO:0007669"/>
    <property type="project" value="InterPro"/>
</dbReference>
<sequence length="668" mass="77427">MKEEDRIKKQLIDESGLYRALYEESPSIYFTVDGDGKILSINRFGAEQLGYTVEELTGQPIFKIIYEDDKEIILQQMTSCLKYPECIATREFRKVRKDGTILWVKEAIRAIRVPGGGIVILIVCEDITDRKQAEDALRESEARYRNLYDELEIRVRERTAELARTNEALQAEIAERRRAEERIRFQTAVLSQVNDAVVAIDNNHRIIYWNKGAERLYNYKYKEVLGLPLEKVVHYRWLRAEDEKEAYDSLAATGSWCGAYIHIKKSGEEIYVEASIGVLTDKKGTAIGFISSMRDITERRRMEERLRESEERYRNLIELTTDIIYLSDKEGKKIFVNNAAYRILETTPEEMASQPWTKWVHPDDREITIKKFSEMIEQGIDTFSLENRLVSKSGKIINILHNVRLIKNERGEIIVIHGIARDITERKRIEEERERWTAELARSNAELEQFAYVASHDLQEPLRMVSGFIQLLAKRYRGKLDKSADEFIAFIVDGANRMQRMIEDLLAYSRIGTRGKPFEPTNMEDVFDKAVTNLKVAIEENKATVTHDPLPAVMADDLQMVQLFQNLISNGIKFRREEVPRIHISAKREENEWVFSVQDNGIGIAPEFFGHLFQIFQREYAATRYPGTGIGLAICKRIVERHGGRIWAESEVGRGSTFYFTIPVRKDI</sequence>
<feature type="domain" description="Histidine kinase" evidence="7">
    <location>
        <begin position="453"/>
        <end position="666"/>
    </location>
</feature>
<dbReference type="SMART" id="SM00091">
    <property type="entry name" value="PAS"/>
    <property type="match status" value="3"/>
</dbReference>
<dbReference type="SMART" id="SM00388">
    <property type="entry name" value="HisKA"/>
    <property type="match status" value="1"/>
</dbReference>
<comment type="caution">
    <text evidence="10">The sequence shown here is derived from an EMBL/GenBank/DDBJ whole genome shotgun (WGS) entry which is preliminary data.</text>
</comment>
<evidence type="ECO:0000256" key="3">
    <source>
        <dbReference type="ARBA" id="ARBA00022553"/>
    </source>
</evidence>
<dbReference type="InterPro" id="IPR003661">
    <property type="entry name" value="HisK_dim/P_dom"/>
</dbReference>
<feature type="domain" description="PAC" evidence="9">
    <location>
        <begin position="383"/>
        <end position="435"/>
    </location>
</feature>
<dbReference type="Pfam" id="PF08447">
    <property type="entry name" value="PAS_3"/>
    <property type="match status" value="1"/>
</dbReference>
<feature type="domain" description="PAS" evidence="8">
    <location>
        <begin position="14"/>
        <end position="84"/>
    </location>
</feature>
<evidence type="ECO:0000256" key="4">
    <source>
        <dbReference type="ARBA" id="ARBA00022679"/>
    </source>
</evidence>
<dbReference type="RefSeq" id="WP_052368826.1">
    <property type="nucleotide sequence ID" value="NZ_JMIY01000005.1"/>
</dbReference>
<dbReference type="PROSITE" id="PS50109">
    <property type="entry name" value="HIS_KIN"/>
    <property type="match status" value="1"/>
</dbReference>
<evidence type="ECO:0000259" key="7">
    <source>
        <dbReference type="PROSITE" id="PS50109"/>
    </source>
</evidence>
<accession>A0A062V4E8</accession>
<dbReference type="InterPro" id="IPR005467">
    <property type="entry name" value="His_kinase_dom"/>
</dbReference>
<dbReference type="PRINTS" id="PR00344">
    <property type="entry name" value="BCTRLSENSOR"/>
</dbReference>
<dbReference type="SUPFAM" id="SSF47384">
    <property type="entry name" value="Homodimeric domain of signal transducing histidine kinase"/>
    <property type="match status" value="1"/>
</dbReference>